<dbReference type="EMBL" id="GBRH01272214">
    <property type="protein sequence ID" value="JAD25681.1"/>
    <property type="molecule type" value="Transcribed_RNA"/>
</dbReference>
<name>A0A0A8YI99_ARUDO</name>
<reference evidence="1" key="2">
    <citation type="journal article" date="2015" name="Data Brief">
        <title>Shoot transcriptome of the giant reed, Arundo donax.</title>
        <authorList>
            <person name="Barrero R.A."/>
            <person name="Guerrero F.D."/>
            <person name="Moolhuijzen P."/>
            <person name="Goolsby J.A."/>
            <person name="Tidwell J."/>
            <person name="Bellgard S.E."/>
            <person name="Bellgard M.I."/>
        </authorList>
    </citation>
    <scope>NUCLEOTIDE SEQUENCE</scope>
    <source>
        <tissue evidence="1">Shoot tissue taken approximately 20 cm above the soil surface</tissue>
    </source>
</reference>
<protein>
    <submittedName>
        <fullName evidence="1">Uncharacterized protein</fullName>
    </submittedName>
</protein>
<proteinExistence type="predicted"/>
<evidence type="ECO:0000313" key="1">
    <source>
        <dbReference type="EMBL" id="JAD25681.1"/>
    </source>
</evidence>
<organism evidence="1">
    <name type="scientific">Arundo donax</name>
    <name type="common">Giant reed</name>
    <name type="synonym">Donax arundinaceus</name>
    <dbReference type="NCBI Taxonomy" id="35708"/>
    <lineage>
        <taxon>Eukaryota</taxon>
        <taxon>Viridiplantae</taxon>
        <taxon>Streptophyta</taxon>
        <taxon>Embryophyta</taxon>
        <taxon>Tracheophyta</taxon>
        <taxon>Spermatophyta</taxon>
        <taxon>Magnoliopsida</taxon>
        <taxon>Liliopsida</taxon>
        <taxon>Poales</taxon>
        <taxon>Poaceae</taxon>
        <taxon>PACMAD clade</taxon>
        <taxon>Arundinoideae</taxon>
        <taxon>Arundineae</taxon>
        <taxon>Arundo</taxon>
    </lineage>
</organism>
<sequence length="23" mass="2675">MVVKTSTRQSIAHIFIKNKCKQN</sequence>
<accession>A0A0A8YI99</accession>
<reference evidence="1" key="1">
    <citation type="submission" date="2014-09" db="EMBL/GenBank/DDBJ databases">
        <authorList>
            <person name="Magalhaes I.L.F."/>
            <person name="Oliveira U."/>
            <person name="Santos F.R."/>
            <person name="Vidigal T.H.D.A."/>
            <person name="Brescovit A.D."/>
            <person name="Santos A.J."/>
        </authorList>
    </citation>
    <scope>NUCLEOTIDE SEQUENCE</scope>
    <source>
        <tissue evidence="1">Shoot tissue taken approximately 20 cm above the soil surface</tissue>
    </source>
</reference>
<dbReference type="AlphaFoldDB" id="A0A0A8YI99"/>